<keyword evidence="2" id="KW-1185">Reference proteome</keyword>
<proteinExistence type="predicted"/>
<sequence length="249" mass="29186">MYKDAVNHYFNEVMPAYEQYVKLATNEIKSKLMLISLARQSSYLLFNFREQLIPPYKKEEFDRNYIASLCPDYHWIGDVANAFKHRSIGRKDRIIDDVSQIEETLVRTCFIPEDATPANPYYSIIDRRVLVVPTDIALPIRDLLEIQTNVINFWSDFLVSENLTKERFIYKYRGDRVLTSQQADQIELNALIPVSPDGYASWTEITQFYDPVSKSFKRWGYSQYGIVIPEEISERAANAKFYYRIAPKS</sequence>
<organism evidence="1 2">
    <name type="scientific">Spirosoma agri</name>
    <dbReference type="NCBI Taxonomy" id="1987381"/>
    <lineage>
        <taxon>Bacteria</taxon>
        <taxon>Pseudomonadati</taxon>
        <taxon>Bacteroidota</taxon>
        <taxon>Cytophagia</taxon>
        <taxon>Cytophagales</taxon>
        <taxon>Cytophagaceae</taxon>
        <taxon>Spirosoma</taxon>
    </lineage>
</organism>
<accession>A0A6M0II49</accession>
<comment type="caution">
    <text evidence="1">The sequence shown here is derived from an EMBL/GenBank/DDBJ whole genome shotgun (WGS) entry which is preliminary data.</text>
</comment>
<evidence type="ECO:0000313" key="2">
    <source>
        <dbReference type="Proteomes" id="UP000477386"/>
    </source>
</evidence>
<dbReference type="EMBL" id="JAAGNZ010000001">
    <property type="protein sequence ID" value="NEU67919.1"/>
    <property type="molecule type" value="Genomic_DNA"/>
</dbReference>
<dbReference type="Proteomes" id="UP000477386">
    <property type="component" value="Unassembled WGS sequence"/>
</dbReference>
<name>A0A6M0II49_9BACT</name>
<protein>
    <submittedName>
        <fullName evidence="1">Uncharacterized protein</fullName>
    </submittedName>
</protein>
<dbReference type="RefSeq" id="WP_164038853.1">
    <property type="nucleotide sequence ID" value="NZ_JAAGNZ010000001.1"/>
</dbReference>
<reference evidence="1 2" key="1">
    <citation type="submission" date="2020-02" db="EMBL/GenBank/DDBJ databases">
        <title>Draft genome sequence of two Spirosoma agri KCTC 52727 and Spirosoma terrae KCTC 52035.</title>
        <authorList>
            <person name="Rojas J."/>
            <person name="Ambika Manirajan B."/>
            <person name="Ratering S."/>
            <person name="Suarez C."/>
            <person name="Schnell S."/>
        </authorList>
    </citation>
    <scope>NUCLEOTIDE SEQUENCE [LARGE SCALE GENOMIC DNA]</scope>
    <source>
        <strain evidence="1 2">KCTC 52727</strain>
    </source>
</reference>
<gene>
    <name evidence="1" type="ORF">GK091_13595</name>
</gene>
<evidence type="ECO:0000313" key="1">
    <source>
        <dbReference type="EMBL" id="NEU67919.1"/>
    </source>
</evidence>
<dbReference type="AlphaFoldDB" id="A0A6M0II49"/>